<sequence length="116" mass="11850">MKIPVETKPLLWGIAGGAIALAIVGFGWGGWTTGGAADAAARIRVNDAVVMALAPVCVDKFQRADGAVVRLTELKQASTWSRGDLVEKGGWAAVPGNQPPERVTAVAQACAALLAG</sequence>
<dbReference type="Proteomes" id="UP000267464">
    <property type="component" value="Unassembled WGS sequence"/>
</dbReference>
<gene>
    <name evidence="2" type="ORF">DZC73_27680</name>
</gene>
<evidence type="ECO:0000256" key="1">
    <source>
        <dbReference type="SAM" id="Phobius"/>
    </source>
</evidence>
<proteinExistence type="predicted"/>
<feature type="transmembrane region" description="Helical" evidence="1">
    <location>
        <begin position="12"/>
        <end position="31"/>
    </location>
</feature>
<evidence type="ECO:0000313" key="3">
    <source>
        <dbReference type="Proteomes" id="UP000267464"/>
    </source>
</evidence>
<keyword evidence="1" id="KW-0812">Transmembrane</keyword>
<protein>
    <submittedName>
        <fullName evidence="2">Uncharacterized protein</fullName>
    </submittedName>
</protein>
<name>A0A3N7HI03_9BURK</name>
<evidence type="ECO:0000313" key="2">
    <source>
        <dbReference type="EMBL" id="RQP21684.1"/>
    </source>
</evidence>
<keyword evidence="1" id="KW-1133">Transmembrane helix</keyword>
<reference evidence="2 3" key="1">
    <citation type="submission" date="2018-08" db="EMBL/GenBank/DDBJ databases">
        <authorList>
            <person name="Khan S.A."/>
            <person name="Jeon C.O."/>
            <person name="Chun B.H."/>
            <person name="Jeong S.E."/>
        </authorList>
    </citation>
    <scope>NUCLEOTIDE SEQUENCE [LARGE SCALE GENOMIC DNA]</scope>
    <source>
        <strain evidence="2 3">S-16</strain>
    </source>
</reference>
<dbReference type="EMBL" id="QUSW01000010">
    <property type="protein sequence ID" value="RQP21684.1"/>
    <property type="molecule type" value="Genomic_DNA"/>
</dbReference>
<reference evidence="2 3" key="2">
    <citation type="submission" date="2018-12" db="EMBL/GenBank/DDBJ databases">
        <title>Rhizobacter gummiphilus sp. nov., a rubber-degrading bacterium isolated from the soil of a botanical garden in Japan.</title>
        <authorList>
            <person name="Shunsuke S.S."/>
        </authorList>
    </citation>
    <scope>NUCLEOTIDE SEQUENCE [LARGE SCALE GENOMIC DNA]</scope>
    <source>
        <strain evidence="2 3">S-16</strain>
    </source>
</reference>
<keyword evidence="3" id="KW-1185">Reference proteome</keyword>
<keyword evidence="1" id="KW-0472">Membrane</keyword>
<dbReference type="OrthoDB" id="8641722at2"/>
<organism evidence="2 3">
    <name type="scientific">Piscinibacter terrae</name>
    <dbReference type="NCBI Taxonomy" id="2496871"/>
    <lineage>
        <taxon>Bacteria</taxon>
        <taxon>Pseudomonadati</taxon>
        <taxon>Pseudomonadota</taxon>
        <taxon>Betaproteobacteria</taxon>
        <taxon>Burkholderiales</taxon>
        <taxon>Sphaerotilaceae</taxon>
        <taxon>Piscinibacter</taxon>
    </lineage>
</organism>
<accession>A0A3N7HI03</accession>
<dbReference type="AlphaFoldDB" id="A0A3N7HI03"/>
<dbReference type="RefSeq" id="WP_124543627.1">
    <property type="nucleotide sequence ID" value="NZ_QUSW01000010.1"/>
</dbReference>
<comment type="caution">
    <text evidence="2">The sequence shown here is derived from an EMBL/GenBank/DDBJ whole genome shotgun (WGS) entry which is preliminary data.</text>
</comment>